<dbReference type="InterPro" id="IPR036770">
    <property type="entry name" value="Ankyrin_rpt-contain_sf"/>
</dbReference>
<evidence type="ECO:0000256" key="3">
    <source>
        <dbReference type="ARBA" id="ARBA00004496"/>
    </source>
</evidence>
<evidence type="ECO:0000256" key="13">
    <source>
        <dbReference type="ARBA" id="ARBA00022765"/>
    </source>
</evidence>
<keyword evidence="13" id="KW-0013">ADP-ribosylation</keyword>
<feature type="repeat" description="ANK" evidence="26">
    <location>
        <begin position="856"/>
        <end position="888"/>
    </location>
</feature>
<evidence type="ECO:0000256" key="24">
    <source>
        <dbReference type="ARBA" id="ARBA00024347"/>
    </source>
</evidence>
<keyword evidence="18" id="KW-0333">Golgi apparatus</keyword>
<feature type="compositionally biased region" description="Low complexity" evidence="28">
    <location>
        <begin position="112"/>
        <end position="149"/>
    </location>
</feature>
<keyword evidence="32" id="KW-1185">Reference proteome</keyword>
<dbReference type="SUPFAM" id="SSF47769">
    <property type="entry name" value="SAM/Pointed domain"/>
    <property type="match status" value="1"/>
</dbReference>
<dbReference type="Pfam" id="PF07647">
    <property type="entry name" value="SAM_2"/>
    <property type="match status" value="1"/>
</dbReference>
<sequence length="1281" mass="137062">MAASRRSQHHHHHHQQQLQPAPGASAPPPPPPPPLSPGLAPGTTPASPTASGLAPFASPRHGLALPEGDGSRDPPDRPRSPDPVDGTSCCNTTSTVCTVAAAPVVPAVSTSSAVGVAPNPAGSGSNNSPSTSSSPTSSSSSSPSSPGSSLAESPEAAGVSSTAPLGPGAAGPGTGVPAVSGALRELLEACRNGDVSRVKRLVDAANVNAKDMAGRKSSPLHFAAGFGRKDVVEHLLQMGANVHARDDGGLIPLHNACSFGHAEVVSLLLCQGADPNARDNWNYTPLHEAAIKGKIDVCIVLLQHGADPNIRNTDGKSALDLADPSAKAVLTGEYKKDELLEAARSGNEEKLMALLTPLNVNCHASDGRKSTPLHLAAGYNRVRIVQLLLQHGADVHAKDKGGLVPLHNACSYGHYEVTELLLKHGACVNAMDLWQFTPLHEAASKNRVEVCSLLLSHGADPTLVNCHGKSAVDMAPTPELRERLTLITFHSYKLTELLLRKGANVNEKNKDFMTPLHVAAERAHNDVMEVLHKHGAKMNALDTLGQTALHRAALAGHLQTCRLLLSYGSDPSIISLQGFTAAQMGNEAVQQILSESTPIRTSDVDYRLLEASKAGDLETVKQLCSPQNVNCRDLEGRHSTPLHFAAGYNRVSVVEYLLHHGADVHAKDKGGLVPLHNACSYGHYEVAELLVRHGASVNVADLWKFTPLHEAAAKGKYEICKLLLKHGADPTKKNRDGNTPLDLVKEGDTDIQDLLRGDAALLDAAKKGCLARVQKLCTPENINCRDTQGRNSTPLHLAAGYNNLEVAEYLLEHGADVNAQDKGGLIPLHNAASYGHVDIAALLIKYNTCVNATDKWAFTPLHEAAQKGRTQLCALLLAHGADPTMKNQEGQTPLDLATADDIRALLIDAMPPEALPTCFKPQATVVSASLISPASTPSCLSAASSIDNLTGPLAELAVGGASNAGDGAAGTERKEGEVTGLDMNISQFLKSLGLEHLRDIFETEQITLDVLADMGHEELKEIGINAYGHRHKLIKGVERLLGGQQGTNPYLTFHCVNQGTILLDLAPEDKEYQSVEEEMQSTIREHRDGGNAGGIFNRYNVIRIQKVVNKKLRERFCHRQKEVSEENHNHHNERMLFHGSPFINAIIHKGFDERHAYIGGMFGAGIYFAENSSKSNQYVYGIGGGTGCPTHKDRSCYICHRQMLFCRVTLGKSFLQFSTMKMAHAPPGHHSVIGRPSVNGLAYAEYVIYRGEQAYPEYLITYQIMKPEAPSQTATAAEQKT</sequence>
<keyword evidence="16" id="KW-0779">Telomere</keyword>
<comment type="catalytic activity">
    <reaction evidence="23">
        <text>L-aspartyl-[protein] + NAD(+) = 4-O-(ADP-D-ribosyl)-L-aspartyl-[protein] + nicotinamide</text>
        <dbReference type="Rhea" id="RHEA:54424"/>
        <dbReference type="Rhea" id="RHEA-COMP:9867"/>
        <dbReference type="Rhea" id="RHEA-COMP:13832"/>
        <dbReference type="ChEBI" id="CHEBI:17154"/>
        <dbReference type="ChEBI" id="CHEBI:29961"/>
        <dbReference type="ChEBI" id="CHEBI:57540"/>
        <dbReference type="ChEBI" id="CHEBI:138102"/>
    </reaction>
    <physiologicalReaction direction="left-to-right" evidence="23">
        <dbReference type="Rhea" id="RHEA:54425"/>
    </physiologicalReaction>
</comment>
<dbReference type="GO" id="GO:0000242">
    <property type="term" value="C:pericentriolar material"/>
    <property type="evidence" value="ECO:0007669"/>
    <property type="project" value="UniProtKB-ARBA"/>
</dbReference>
<dbReference type="Gene3D" id="3.90.228.10">
    <property type="match status" value="1"/>
</dbReference>
<dbReference type="GO" id="GO:0016055">
    <property type="term" value="P:Wnt signaling pathway"/>
    <property type="evidence" value="ECO:0007669"/>
    <property type="project" value="UniProtKB-KW"/>
</dbReference>
<evidence type="ECO:0000256" key="20">
    <source>
        <dbReference type="ARBA" id="ARBA00023136"/>
    </source>
</evidence>
<dbReference type="GO" id="GO:0016779">
    <property type="term" value="F:nucleotidyltransferase activity"/>
    <property type="evidence" value="ECO:0007669"/>
    <property type="project" value="UniProtKB-KW"/>
</dbReference>
<evidence type="ECO:0000256" key="10">
    <source>
        <dbReference type="ARBA" id="ARBA00022695"/>
    </source>
</evidence>
<dbReference type="GO" id="GO:0000209">
    <property type="term" value="P:protein polyubiquitination"/>
    <property type="evidence" value="ECO:0007669"/>
    <property type="project" value="UniProtKB-ARBA"/>
</dbReference>
<evidence type="ECO:0000259" key="30">
    <source>
        <dbReference type="PROSITE" id="PS51059"/>
    </source>
</evidence>
<evidence type="ECO:0000256" key="14">
    <source>
        <dbReference type="ARBA" id="ARBA00022833"/>
    </source>
</evidence>
<keyword evidence="10" id="KW-0548">Nucleotidyltransferase</keyword>
<reference evidence="31" key="2">
    <citation type="submission" date="2025-09" db="UniProtKB">
        <authorList>
            <consortium name="Ensembl"/>
        </authorList>
    </citation>
    <scope>IDENTIFICATION</scope>
</reference>
<dbReference type="CDD" id="cd09524">
    <property type="entry name" value="SAM_tankyrase1_2"/>
    <property type="match status" value="1"/>
</dbReference>
<evidence type="ECO:0000256" key="28">
    <source>
        <dbReference type="SAM" id="MobiDB-lite"/>
    </source>
</evidence>
<feature type="domain" description="PARP catalytic" evidence="30">
    <location>
        <begin position="1066"/>
        <end position="1271"/>
    </location>
</feature>
<keyword evidence="20" id="KW-0472">Membrane</keyword>
<dbReference type="FunFam" id="1.25.40.20:FF:000011">
    <property type="entry name" value="Poly [ADP-ribose] polymerase"/>
    <property type="match status" value="1"/>
</dbReference>
<feature type="repeat" description="ANK" evidence="26">
    <location>
        <begin position="637"/>
        <end position="669"/>
    </location>
</feature>
<dbReference type="Gene3D" id="6.20.320.10">
    <property type="match status" value="1"/>
</dbReference>
<gene>
    <name evidence="31" type="primary">TNKS</name>
</gene>
<dbReference type="InterPro" id="IPR001660">
    <property type="entry name" value="SAM"/>
</dbReference>
<keyword evidence="14" id="KW-0862">Zinc</keyword>
<feature type="domain" description="SAM" evidence="29">
    <location>
        <begin position="984"/>
        <end position="1043"/>
    </location>
</feature>
<dbReference type="PROSITE" id="PS51059">
    <property type="entry name" value="PARP_CATALYTIC"/>
    <property type="match status" value="1"/>
</dbReference>
<dbReference type="InterPro" id="IPR002110">
    <property type="entry name" value="Ankyrin_rpt"/>
</dbReference>
<evidence type="ECO:0000256" key="7">
    <source>
        <dbReference type="ARBA" id="ARBA00022676"/>
    </source>
</evidence>
<keyword evidence="6" id="KW-0963">Cytoplasm</keyword>
<dbReference type="GO" id="GO:1904357">
    <property type="term" value="P:negative regulation of telomere maintenance via telomere lengthening"/>
    <property type="evidence" value="ECO:0007669"/>
    <property type="project" value="UniProtKB-ARBA"/>
</dbReference>
<feature type="repeat" description="ANK" evidence="26">
    <location>
        <begin position="823"/>
        <end position="855"/>
    </location>
</feature>
<dbReference type="GO" id="GO:0000139">
    <property type="term" value="C:Golgi membrane"/>
    <property type="evidence" value="ECO:0007669"/>
    <property type="project" value="UniProtKB-SubCell"/>
</dbReference>
<comment type="catalytic activity">
    <reaction evidence="22">
        <text>L-glutamyl-[protein] + NAD(+) = 5-O-(ADP-D-ribosyl)-L-glutamyl-[protein] + nicotinamide</text>
        <dbReference type="Rhea" id="RHEA:58224"/>
        <dbReference type="Rhea" id="RHEA-COMP:10208"/>
        <dbReference type="Rhea" id="RHEA-COMP:15089"/>
        <dbReference type="ChEBI" id="CHEBI:17154"/>
        <dbReference type="ChEBI" id="CHEBI:29973"/>
        <dbReference type="ChEBI" id="CHEBI:57540"/>
        <dbReference type="ChEBI" id="CHEBI:142540"/>
    </reaction>
    <physiologicalReaction direction="left-to-right" evidence="22">
        <dbReference type="Rhea" id="RHEA:58225"/>
    </physiologicalReaction>
</comment>
<dbReference type="FunFam" id="3.90.228.10:FF:000001">
    <property type="entry name" value="Poly [ADP-ribose] polymerase tankyrase-2"/>
    <property type="match status" value="1"/>
</dbReference>
<evidence type="ECO:0000256" key="17">
    <source>
        <dbReference type="ARBA" id="ARBA00023027"/>
    </source>
</evidence>
<evidence type="ECO:0000256" key="16">
    <source>
        <dbReference type="ARBA" id="ARBA00022895"/>
    </source>
</evidence>
<keyword evidence="19 26" id="KW-0040">ANK repeat</keyword>
<dbReference type="GO" id="GO:0032212">
    <property type="term" value="P:positive regulation of telomere maintenance via telomerase"/>
    <property type="evidence" value="ECO:0007669"/>
    <property type="project" value="UniProtKB-ARBA"/>
</dbReference>
<evidence type="ECO:0000256" key="23">
    <source>
        <dbReference type="ARBA" id="ARBA00024164"/>
    </source>
</evidence>
<evidence type="ECO:0000256" key="8">
    <source>
        <dbReference type="ARBA" id="ARBA00022679"/>
    </source>
</evidence>
<evidence type="ECO:0000256" key="22">
    <source>
        <dbReference type="ARBA" id="ARBA00024159"/>
    </source>
</evidence>
<dbReference type="FunFam" id="1.25.40.20:FF:000010">
    <property type="entry name" value="Poly [ADP-ribose] polymerase"/>
    <property type="match status" value="1"/>
</dbReference>
<feature type="repeat" description="ANK" evidence="26">
    <location>
        <begin position="215"/>
        <end position="247"/>
    </location>
</feature>
<keyword evidence="5" id="KW-0158">Chromosome</keyword>
<feature type="region of interest" description="Disordered" evidence="28">
    <location>
        <begin position="112"/>
        <end position="173"/>
    </location>
</feature>
<dbReference type="Pfam" id="PF00644">
    <property type="entry name" value="PARP"/>
    <property type="match status" value="1"/>
</dbReference>
<feature type="repeat" description="ANK" evidence="26">
    <location>
        <begin position="703"/>
        <end position="735"/>
    </location>
</feature>
<evidence type="ECO:0000256" key="26">
    <source>
        <dbReference type="PROSITE-ProRule" id="PRU00023"/>
    </source>
</evidence>
<proteinExistence type="inferred from homology"/>
<dbReference type="SUPFAM" id="SSF56399">
    <property type="entry name" value="ADP-ribosylation"/>
    <property type="match status" value="1"/>
</dbReference>
<dbReference type="GO" id="GO:0070213">
    <property type="term" value="P:protein auto-ADP-ribosylation"/>
    <property type="evidence" value="ECO:0007669"/>
    <property type="project" value="UniProtKB-ARBA"/>
</dbReference>
<feature type="repeat" description="ANK" evidence="26">
    <location>
        <begin position="401"/>
        <end position="433"/>
    </location>
</feature>
<dbReference type="FunFam" id="1.10.150.50:FF:000012">
    <property type="entry name" value="Poly [ADP-ribose] polymerase"/>
    <property type="match status" value="1"/>
</dbReference>
<comment type="subcellular location">
    <subcellularLocation>
        <location evidence="4">Chromosome</location>
        <location evidence="4">Telomere</location>
    </subcellularLocation>
    <subcellularLocation>
        <location evidence="3">Cytoplasm</location>
    </subcellularLocation>
    <subcellularLocation>
        <location evidence="2">Golgi apparatus membrane</location>
        <topology evidence="2">Peripheral membrane protein</topology>
    </subcellularLocation>
    <subcellularLocation>
        <location evidence="1">Nucleus</location>
    </subcellularLocation>
</comment>
<dbReference type="GO" id="GO:0140806">
    <property type="term" value="F:NAD+-protein-aspartate ADP-ribosyltransferase activity"/>
    <property type="evidence" value="ECO:0007669"/>
    <property type="project" value="RHEA"/>
</dbReference>
<evidence type="ECO:0000256" key="2">
    <source>
        <dbReference type="ARBA" id="ARBA00004395"/>
    </source>
</evidence>
<keyword evidence="11" id="KW-0479">Metal-binding</keyword>
<evidence type="ECO:0000256" key="9">
    <source>
        <dbReference type="ARBA" id="ARBA00022687"/>
    </source>
</evidence>
<dbReference type="PROSITE" id="PS50088">
    <property type="entry name" value="ANK_REPEAT"/>
    <property type="match status" value="14"/>
</dbReference>
<evidence type="ECO:0000313" key="32">
    <source>
        <dbReference type="Proteomes" id="UP000233200"/>
    </source>
</evidence>
<evidence type="ECO:0000256" key="5">
    <source>
        <dbReference type="ARBA" id="ARBA00022454"/>
    </source>
</evidence>
<evidence type="ECO:0000259" key="29">
    <source>
        <dbReference type="PROSITE" id="PS50105"/>
    </source>
</evidence>
<keyword evidence="9" id="KW-0879">Wnt signaling pathway</keyword>
<dbReference type="SMART" id="SM00454">
    <property type="entry name" value="SAM"/>
    <property type="match status" value="1"/>
</dbReference>
<feature type="repeat" description="ANK" evidence="26">
    <location>
        <begin position="790"/>
        <end position="822"/>
    </location>
</feature>
<evidence type="ECO:0000256" key="4">
    <source>
        <dbReference type="ARBA" id="ARBA00004574"/>
    </source>
</evidence>
<dbReference type="GO" id="GO:0003950">
    <property type="term" value="F:NAD+ poly-ADP-ribosyltransferase activity"/>
    <property type="evidence" value="ECO:0007669"/>
    <property type="project" value="UniProtKB-UniRule"/>
</dbReference>
<feature type="repeat" description="ANK" evidence="26">
    <location>
        <begin position="544"/>
        <end position="576"/>
    </location>
</feature>
<dbReference type="GO" id="GO:0140807">
    <property type="term" value="F:NAD+-protein-glutamate ADP-ribosyltransferase activity"/>
    <property type="evidence" value="ECO:0007669"/>
    <property type="project" value="RHEA"/>
</dbReference>
<evidence type="ECO:0000313" key="31">
    <source>
        <dbReference type="Ensembl" id="ENSRROP00000004787.1"/>
    </source>
</evidence>
<dbReference type="GO" id="GO:0070212">
    <property type="term" value="P:protein poly-ADP-ribosylation"/>
    <property type="evidence" value="ECO:0007669"/>
    <property type="project" value="UniProtKB-ARBA"/>
</dbReference>
<evidence type="ECO:0000256" key="25">
    <source>
        <dbReference type="ARBA" id="ARBA00033987"/>
    </source>
</evidence>
<dbReference type="CDD" id="cd01438">
    <property type="entry name" value="tankyrase_like"/>
    <property type="match status" value="1"/>
</dbReference>
<evidence type="ECO:0000256" key="15">
    <source>
        <dbReference type="ARBA" id="ARBA00022843"/>
    </source>
</evidence>
<dbReference type="GO" id="GO:0070198">
    <property type="term" value="P:protein localization to chromosome, telomeric region"/>
    <property type="evidence" value="ECO:0007669"/>
    <property type="project" value="UniProtKB-ARBA"/>
</dbReference>
<dbReference type="Ensembl" id="ENSRROT00000021984.1">
    <property type="protein sequence ID" value="ENSRROP00000004787.1"/>
    <property type="gene ID" value="ENSRROG00000019710.1"/>
</dbReference>
<dbReference type="Pfam" id="PF00023">
    <property type="entry name" value="Ank"/>
    <property type="match status" value="4"/>
</dbReference>
<dbReference type="InterPro" id="IPR013761">
    <property type="entry name" value="SAM/pointed_sf"/>
</dbReference>
<organism evidence="31 32">
    <name type="scientific">Rhinopithecus roxellana</name>
    <name type="common">Golden snub-nosed monkey</name>
    <name type="synonym">Pygathrix roxellana</name>
    <dbReference type="NCBI Taxonomy" id="61622"/>
    <lineage>
        <taxon>Eukaryota</taxon>
        <taxon>Metazoa</taxon>
        <taxon>Chordata</taxon>
        <taxon>Craniata</taxon>
        <taxon>Vertebrata</taxon>
        <taxon>Euteleostomi</taxon>
        <taxon>Mammalia</taxon>
        <taxon>Eutheria</taxon>
        <taxon>Euarchontoglires</taxon>
        <taxon>Primates</taxon>
        <taxon>Haplorrhini</taxon>
        <taxon>Catarrhini</taxon>
        <taxon>Cercopithecidae</taxon>
        <taxon>Colobinae</taxon>
        <taxon>Rhinopithecus</taxon>
    </lineage>
</organism>
<dbReference type="PROSITE" id="PS50105">
    <property type="entry name" value="SAM_DOMAIN"/>
    <property type="match status" value="1"/>
</dbReference>
<feature type="repeat" description="ANK" evidence="26">
    <location>
        <begin position="511"/>
        <end position="543"/>
    </location>
</feature>
<keyword evidence="7 27" id="KW-0328">Glycosyltransferase</keyword>
<dbReference type="GO" id="GO:0000781">
    <property type="term" value="C:chromosome, telomeric region"/>
    <property type="evidence" value="ECO:0007669"/>
    <property type="project" value="UniProtKB-SubCell"/>
</dbReference>
<dbReference type="Proteomes" id="UP000233200">
    <property type="component" value="Unplaced"/>
</dbReference>
<dbReference type="FunFam" id="1.25.40.20:FF:000021">
    <property type="entry name" value="Poly [ADP-ribose] polymerase"/>
    <property type="match status" value="1"/>
</dbReference>
<keyword evidence="15" id="KW-0832">Ubl conjugation</keyword>
<evidence type="ECO:0000256" key="6">
    <source>
        <dbReference type="ARBA" id="ARBA00022490"/>
    </source>
</evidence>
<keyword evidence="17 27" id="KW-0520">NAD</keyword>
<accession>A0A2K6NKJ5</accession>
<dbReference type="InterPro" id="IPR012317">
    <property type="entry name" value="Poly(ADP-ribose)pol_cat_dom"/>
</dbReference>
<name>A0A2K6NKJ5_RHIRO</name>
<protein>
    <recommendedName>
        <fullName evidence="27">Poly [ADP-ribose] polymerase</fullName>
        <shortName evidence="27">PARP</shortName>
        <ecNumber evidence="27">2.4.2.-</ecNumber>
    </recommendedName>
</protein>
<dbReference type="GO" id="GO:0046872">
    <property type="term" value="F:metal ion binding"/>
    <property type="evidence" value="ECO:0007669"/>
    <property type="project" value="UniProtKB-KW"/>
</dbReference>
<keyword evidence="8 27" id="KW-0808">Transferase</keyword>
<dbReference type="GO" id="GO:0005635">
    <property type="term" value="C:nuclear envelope"/>
    <property type="evidence" value="ECO:0007669"/>
    <property type="project" value="UniProtKB-ARBA"/>
</dbReference>
<dbReference type="FunFam" id="1.25.40.20:FF:000356">
    <property type="entry name" value="Poly [ADP-ribose] polymerase"/>
    <property type="match status" value="1"/>
</dbReference>
<feature type="repeat" description="ANK" evidence="26">
    <location>
        <begin position="248"/>
        <end position="280"/>
    </location>
</feature>
<dbReference type="EC" id="2.4.2.-" evidence="27"/>
<dbReference type="Pfam" id="PF12796">
    <property type="entry name" value="Ank_2"/>
    <property type="match status" value="5"/>
</dbReference>
<evidence type="ECO:0000256" key="12">
    <source>
        <dbReference type="ARBA" id="ARBA00022737"/>
    </source>
</evidence>
<feature type="repeat" description="ANK" evidence="26">
    <location>
        <begin position="281"/>
        <end position="313"/>
    </location>
</feature>
<evidence type="ECO:0000256" key="1">
    <source>
        <dbReference type="ARBA" id="ARBA00004123"/>
    </source>
</evidence>
<feature type="repeat" description="ANK" evidence="26">
    <location>
        <begin position="368"/>
        <end position="400"/>
    </location>
</feature>
<feature type="repeat" description="ANK" evidence="26">
    <location>
        <begin position="670"/>
        <end position="702"/>
    </location>
</feature>
<evidence type="ECO:0000256" key="27">
    <source>
        <dbReference type="RuleBase" id="RU362114"/>
    </source>
</evidence>
<dbReference type="SMART" id="SM00248">
    <property type="entry name" value="ANK"/>
    <property type="match status" value="17"/>
</dbReference>
<dbReference type="GO" id="GO:1904355">
    <property type="term" value="P:positive regulation of telomere capping"/>
    <property type="evidence" value="ECO:0007669"/>
    <property type="project" value="UniProtKB-ARBA"/>
</dbReference>
<comment type="similarity">
    <text evidence="24">Belongs to the ARTD/PARP family.</text>
</comment>
<feature type="compositionally biased region" description="Pro residues" evidence="28">
    <location>
        <begin position="25"/>
        <end position="36"/>
    </location>
</feature>
<dbReference type="PANTHER" id="PTHR24171">
    <property type="entry name" value="ANKYRIN REPEAT DOMAIN-CONTAINING PROTEIN 39-RELATED"/>
    <property type="match status" value="1"/>
</dbReference>
<feature type="compositionally biased region" description="Basic and acidic residues" evidence="28">
    <location>
        <begin position="69"/>
        <end position="82"/>
    </location>
</feature>
<keyword evidence="12" id="KW-0677">Repeat</keyword>
<evidence type="ECO:0000256" key="18">
    <source>
        <dbReference type="ARBA" id="ARBA00023034"/>
    </source>
</evidence>
<dbReference type="SUPFAM" id="SSF48403">
    <property type="entry name" value="Ankyrin repeat"/>
    <property type="match status" value="3"/>
</dbReference>
<feature type="repeat" description="ANK" evidence="26">
    <location>
        <begin position="434"/>
        <end position="466"/>
    </location>
</feature>
<dbReference type="Gene3D" id="1.25.40.20">
    <property type="entry name" value="Ankyrin repeat-containing domain"/>
    <property type="match status" value="5"/>
</dbReference>
<reference evidence="31" key="1">
    <citation type="submission" date="2025-08" db="UniProtKB">
        <authorList>
            <consortium name="Ensembl"/>
        </authorList>
    </citation>
    <scope>IDENTIFICATION</scope>
</reference>
<evidence type="ECO:0000256" key="21">
    <source>
        <dbReference type="ARBA" id="ARBA00023242"/>
    </source>
</evidence>
<dbReference type="PROSITE" id="PS50297">
    <property type="entry name" value="ANK_REP_REGION"/>
    <property type="match status" value="14"/>
</dbReference>
<dbReference type="GeneTree" id="ENSGT00940000156161"/>
<dbReference type="GO" id="GO:0090263">
    <property type="term" value="P:positive regulation of canonical Wnt signaling pathway"/>
    <property type="evidence" value="ECO:0007669"/>
    <property type="project" value="UniProtKB-ARBA"/>
</dbReference>
<feature type="region of interest" description="Disordered" evidence="28">
    <location>
        <begin position="1"/>
        <end position="91"/>
    </location>
</feature>
<comment type="catalytic activity">
    <reaction evidence="25">
        <text>NAD(+) + (ADP-D-ribosyl)n-acceptor = nicotinamide + (ADP-D-ribosyl)n+1-acceptor + H(+).</text>
        <dbReference type="EC" id="2.4.2.30"/>
    </reaction>
</comment>
<dbReference type="PRINTS" id="PR01415">
    <property type="entry name" value="ANKYRIN"/>
</dbReference>
<evidence type="ECO:0000256" key="11">
    <source>
        <dbReference type="ARBA" id="ARBA00022723"/>
    </source>
</evidence>
<feature type="compositionally biased region" description="Basic residues" evidence="28">
    <location>
        <begin position="1"/>
        <end position="15"/>
    </location>
</feature>
<dbReference type="FunFam" id="1.25.40.20:FF:000009">
    <property type="entry name" value="Poly [ADP-ribose] polymerase"/>
    <property type="match status" value="1"/>
</dbReference>
<evidence type="ECO:0000256" key="19">
    <source>
        <dbReference type="ARBA" id="ARBA00023043"/>
    </source>
</evidence>
<keyword evidence="21" id="KW-0539">Nucleus</keyword>
<dbReference type="Gene3D" id="1.10.150.50">
    <property type="entry name" value="Transcription Factor, Ets-1"/>
    <property type="match status" value="1"/>
</dbReference>